<feature type="transmembrane region" description="Helical" evidence="6">
    <location>
        <begin position="203"/>
        <end position="222"/>
    </location>
</feature>
<dbReference type="PANTHER" id="PTHR32322">
    <property type="entry name" value="INNER MEMBRANE TRANSPORTER"/>
    <property type="match status" value="1"/>
</dbReference>
<comment type="subcellular location">
    <subcellularLocation>
        <location evidence="1">Membrane</location>
        <topology evidence="1">Multi-pass membrane protein</topology>
    </subcellularLocation>
</comment>
<sequence>MSGSRLAAMATAILWGFTYLLTTDMLPHHPALVAAVRALGGAAFLLAIGWELPPRDWLGRLFILGTLNTGVFFGLFFIGVMRLPGGVAAIFQALGPIAVLLLAWGILRKTPSAMQFLSVVMGVVGVTLVVLRAGVRIDGIGVAAALASTVSLSLGGVLMNRWGKAPIGFAAFTGWQLLVGGVELALVTLLIGDFGGGITVTNVVAFAILAVLLTGIPFLLWFKAISRIGAVNVMPFILLTPVTALVLDAVFKGLIPTAIQLLGVAIVMAALVVNYLASRAAQK</sequence>
<keyword evidence="9" id="KW-1185">Reference proteome</keyword>
<dbReference type="GO" id="GO:0016020">
    <property type="term" value="C:membrane"/>
    <property type="evidence" value="ECO:0007669"/>
    <property type="project" value="UniProtKB-SubCell"/>
</dbReference>
<feature type="transmembrane region" description="Helical" evidence="6">
    <location>
        <begin position="114"/>
        <end position="134"/>
    </location>
</feature>
<reference evidence="8 9" key="2">
    <citation type="submission" date="2019-01" db="EMBL/GenBank/DDBJ databases">
        <authorList>
            <person name="Li Y."/>
        </authorList>
    </citation>
    <scope>NUCLEOTIDE SEQUENCE [LARGE SCALE GENOMIC DNA]</scope>
    <source>
        <strain evidence="8 9">2D-5</strain>
    </source>
</reference>
<evidence type="ECO:0000259" key="7">
    <source>
        <dbReference type="Pfam" id="PF00892"/>
    </source>
</evidence>
<evidence type="ECO:0000256" key="5">
    <source>
        <dbReference type="ARBA" id="ARBA00023136"/>
    </source>
</evidence>
<feature type="transmembrane region" description="Helical" evidence="6">
    <location>
        <begin position="140"/>
        <end position="160"/>
    </location>
</feature>
<dbReference type="RefSeq" id="WP_128269444.1">
    <property type="nucleotide sequence ID" value="NZ_SAUW01000007.1"/>
</dbReference>
<name>A0A443IWW4_9RHOB</name>
<feature type="domain" description="EamA" evidence="7">
    <location>
        <begin position="140"/>
        <end position="274"/>
    </location>
</feature>
<dbReference type="SUPFAM" id="SSF103481">
    <property type="entry name" value="Multidrug resistance efflux transporter EmrE"/>
    <property type="match status" value="2"/>
</dbReference>
<protein>
    <submittedName>
        <fullName evidence="8">Permease</fullName>
    </submittedName>
</protein>
<feature type="transmembrane region" description="Helical" evidence="6">
    <location>
        <begin position="257"/>
        <end position="277"/>
    </location>
</feature>
<feature type="transmembrane region" description="Helical" evidence="6">
    <location>
        <begin position="61"/>
        <end position="81"/>
    </location>
</feature>
<dbReference type="EMBL" id="SAUW01000007">
    <property type="protein sequence ID" value="RWR12656.1"/>
    <property type="molecule type" value="Genomic_DNA"/>
</dbReference>
<evidence type="ECO:0000256" key="4">
    <source>
        <dbReference type="ARBA" id="ARBA00022989"/>
    </source>
</evidence>
<organism evidence="8 9">
    <name type="scientific">Paenirhodobacter populi</name>
    <dbReference type="NCBI Taxonomy" id="2306993"/>
    <lineage>
        <taxon>Bacteria</taxon>
        <taxon>Pseudomonadati</taxon>
        <taxon>Pseudomonadota</taxon>
        <taxon>Alphaproteobacteria</taxon>
        <taxon>Rhodobacterales</taxon>
        <taxon>Rhodobacter group</taxon>
        <taxon>Paenirhodobacter</taxon>
    </lineage>
</organism>
<feature type="transmembrane region" description="Helical" evidence="6">
    <location>
        <begin position="229"/>
        <end position="251"/>
    </location>
</feature>
<evidence type="ECO:0000256" key="2">
    <source>
        <dbReference type="ARBA" id="ARBA00007362"/>
    </source>
</evidence>
<feature type="transmembrane region" description="Helical" evidence="6">
    <location>
        <begin position="87"/>
        <end position="107"/>
    </location>
</feature>
<dbReference type="Proteomes" id="UP000285710">
    <property type="component" value="Unassembled WGS sequence"/>
</dbReference>
<dbReference type="InterPro" id="IPR037185">
    <property type="entry name" value="EmrE-like"/>
</dbReference>
<comment type="caution">
    <text evidence="8">The sequence shown here is derived from an EMBL/GenBank/DDBJ whole genome shotgun (WGS) entry which is preliminary data.</text>
</comment>
<evidence type="ECO:0000256" key="1">
    <source>
        <dbReference type="ARBA" id="ARBA00004141"/>
    </source>
</evidence>
<gene>
    <name evidence="8" type="ORF">D2T33_08045</name>
</gene>
<feature type="transmembrane region" description="Helical" evidence="6">
    <location>
        <begin position="32"/>
        <end position="49"/>
    </location>
</feature>
<keyword evidence="4 6" id="KW-1133">Transmembrane helix</keyword>
<comment type="similarity">
    <text evidence="2">Belongs to the EamA transporter family.</text>
</comment>
<dbReference type="PANTHER" id="PTHR32322:SF2">
    <property type="entry name" value="EAMA DOMAIN-CONTAINING PROTEIN"/>
    <property type="match status" value="1"/>
</dbReference>
<feature type="transmembrane region" description="Helical" evidence="6">
    <location>
        <begin position="167"/>
        <end position="191"/>
    </location>
</feature>
<proteinExistence type="inferred from homology"/>
<evidence type="ECO:0000313" key="9">
    <source>
        <dbReference type="Proteomes" id="UP000285710"/>
    </source>
</evidence>
<dbReference type="InterPro" id="IPR050638">
    <property type="entry name" value="AA-Vitamin_Transporters"/>
</dbReference>
<evidence type="ECO:0000256" key="3">
    <source>
        <dbReference type="ARBA" id="ARBA00022692"/>
    </source>
</evidence>
<dbReference type="AlphaFoldDB" id="A0A443IWW4"/>
<dbReference type="InterPro" id="IPR000620">
    <property type="entry name" value="EamA_dom"/>
</dbReference>
<keyword evidence="5 6" id="KW-0472">Membrane</keyword>
<evidence type="ECO:0000313" key="8">
    <source>
        <dbReference type="EMBL" id="RWR12656.1"/>
    </source>
</evidence>
<keyword evidence="3 6" id="KW-0812">Transmembrane</keyword>
<feature type="domain" description="EamA" evidence="7">
    <location>
        <begin position="6"/>
        <end position="130"/>
    </location>
</feature>
<dbReference type="Pfam" id="PF00892">
    <property type="entry name" value="EamA"/>
    <property type="match status" value="2"/>
</dbReference>
<evidence type="ECO:0000256" key="6">
    <source>
        <dbReference type="SAM" id="Phobius"/>
    </source>
</evidence>
<reference evidence="8 9" key="1">
    <citation type="submission" date="2019-01" db="EMBL/GenBank/DDBJ databases">
        <title>Sinorhodobacter populi sp. nov. isolated from the symptomatic bark tissue of Populus euramericana canker.</title>
        <authorList>
            <person name="Xu G."/>
        </authorList>
    </citation>
    <scope>NUCLEOTIDE SEQUENCE [LARGE SCALE GENOMIC DNA]</scope>
    <source>
        <strain evidence="8 9">2D-5</strain>
    </source>
</reference>
<accession>A0A443IWW4</accession>